<comment type="caution">
    <text evidence="3">The sequence shown here is derived from an EMBL/GenBank/DDBJ whole genome shotgun (WGS) entry which is preliminary data.</text>
</comment>
<keyword evidence="2" id="KW-0732">Signal</keyword>
<sequence>MQRVSLSLPVLVAISPALIQARWLEATTIIPLAYDWDTGDSITRPGSATNWTDWTIPAETLALRNFLNPVTMDGCSNNIIRDPGAILDTITYWRYNVNPDQEYFINRLEIHAGSDCNDEDPYIIALDSIDGYGGNEFAEEIIDEADNIEPQQEVQEQPEVLGYKGGDFWELYNSPTDRERQAGLFEEEDSGIFASQSGPFKKLARRTPQVPDPDSEEGKSDKTPPRTNFNNPSRATFRQLNFDAPIGNAPFENPTTNNPLVLPQFNFNPSGYRPQLQPPTEIQNNPLQQSYGGYLMQRIRSAPTEEPVFEASQYERNRQTDQQPRAFRRLTFDDDNDIAQGEYNRIDPQLRPKRNQGEVITFEEGVQEQDPSPLLWNFGPPVFRPREPGQPAAFRRLNFPEEDIQFEDMRLQQDSNIQIEDPENLLNADDVLPNQGTQNAIDFLRNGGTYLEEERLDGSMEDVEDLPPNDGRQRLFIADVGGYDISGDISFKFVVDPLVLHDPDAQQHVTFEEAQELLRGPTQPNDY</sequence>
<evidence type="ECO:0000256" key="2">
    <source>
        <dbReference type="SAM" id="SignalP"/>
    </source>
</evidence>
<dbReference type="EMBL" id="JAVHNQ010000003">
    <property type="protein sequence ID" value="KAK6352901.1"/>
    <property type="molecule type" value="Genomic_DNA"/>
</dbReference>
<keyword evidence="4" id="KW-1185">Reference proteome</keyword>
<dbReference type="Proteomes" id="UP001375240">
    <property type="component" value="Unassembled WGS sequence"/>
</dbReference>
<evidence type="ECO:0000313" key="3">
    <source>
        <dbReference type="EMBL" id="KAK6352901.1"/>
    </source>
</evidence>
<name>A0AAV9UZ37_9PEZI</name>
<gene>
    <name evidence="3" type="ORF">TWF696_004899</name>
</gene>
<proteinExistence type="predicted"/>
<evidence type="ECO:0000313" key="4">
    <source>
        <dbReference type="Proteomes" id="UP001375240"/>
    </source>
</evidence>
<feature type="chain" id="PRO_5043519186" evidence="2">
    <location>
        <begin position="22"/>
        <end position="527"/>
    </location>
</feature>
<protein>
    <submittedName>
        <fullName evidence="3">Uncharacterized protein</fullName>
    </submittedName>
</protein>
<organism evidence="3 4">
    <name type="scientific">Orbilia brochopaga</name>
    <dbReference type="NCBI Taxonomy" id="3140254"/>
    <lineage>
        <taxon>Eukaryota</taxon>
        <taxon>Fungi</taxon>
        <taxon>Dikarya</taxon>
        <taxon>Ascomycota</taxon>
        <taxon>Pezizomycotina</taxon>
        <taxon>Orbiliomycetes</taxon>
        <taxon>Orbiliales</taxon>
        <taxon>Orbiliaceae</taxon>
        <taxon>Orbilia</taxon>
    </lineage>
</organism>
<reference evidence="3 4" key="1">
    <citation type="submission" date="2019-10" db="EMBL/GenBank/DDBJ databases">
        <authorList>
            <person name="Palmer J.M."/>
        </authorList>
    </citation>
    <scope>NUCLEOTIDE SEQUENCE [LARGE SCALE GENOMIC DNA]</scope>
    <source>
        <strain evidence="3 4">TWF696</strain>
    </source>
</reference>
<feature type="region of interest" description="Disordered" evidence="1">
    <location>
        <begin position="195"/>
        <end position="233"/>
    </location>
</feature>
<evidence type="ECO:0000256" key="1">
    <source>
        <dbReference type="SAM" id="MobiDB-lite"/>
    </source>
</evidence>
<accession>A0AAV9UZ37</accession>
<dbReference type="AlphaFoldDB" id="A0AAV9UZ37"/>
<feature type="signal peptide" evidence="2">
    <location>
        <begin position="1"/>
        <end position="21"/>
    </location>
</feature>